<comment type="caution">
    <text evidence="2">The sequence shown here is derived from an EMBL/GenBank/DDBJ whole genome shotgun (WGS) entry which is preliminary data.</text>
</comment>
<evidence type="ECO:0000313" key="2">
    <source>
        <dbReference type="EMBL" id="RPD83344.1"/>
    </source>
</evidence>
<name>A0A3N4MIA1_9NEIS</name>
<dbReference type="AlphaFoldDB" id="A0A3N4MIA1"/>
<feature type="chain" id="PRO_5018309089" description="Secreted protein" evidence="1">
    <location>
        <begin position="26"/>
        <end position="246"/>
    </location>
</feature>
<evidence type="ECO:0000313" key="3">
    <source>
        <dbReference type="Proteomes" id="UP000272412"/>
    </source>
</evidence>
<feature type="signal peptide" evidence="1">
    <location>
        <begin position="1"/>
        <end position="25"/>
    </location>
</feature>
<dbReference type="EMBL" id="RPFL01000058">
    <property type="protein sequence ID" value="RPD83344.1"/>
    <property type="molecule type" value="Genomic_DNA"/>
</dbReference>
<proteinExistence type="predicted"/>
<keyword evidence="3" id="KW-1185">Reference proteome</keyword>
<reference evidence="2 3" key="1">
    <citation type="submission" date="2018-11" db="EMBL/GenBank/DDBJ databases">
        <title>Neisseria weixii sp. nov. isolated from the rectal contents of plateau pika (Ochotona cruzoniae).</title>
        <authorList>
            <person name="Zhang G."/>
        </authorList>
    </citation>
    <scope>NUCLEOTIDE SEQUENCE [LARGE SCALE GENOMIC DNA]</scope>
    <source>
        <strain evidence="2 3">10009</strain>
    </source>
</reference>
<keyword evidence="1" id="KW-0732">Signal</keyword>
<gene>
    <name evidence="2" type="ORF">EGK74_12700</name>
</gene>
<protein>
    <recommendedName>
        <fullName evidence="4">Secreted protein</fullName>
    </recommendedName>
</protein>
<organism evidence="2 3">
    <name type="scientific">Neisseria weixii</name>
    <dbReference type="NCBI Taxonomy" id="1853276"/>
    <lineage>
        <taxon>Bacteria</taxon>
        <taxon>Pseudomonadati</taxon>
        <taxon>Pseudomonadota</taxon>
        <taxon>Betaproteobacteria</taxon>
        <taxon>Neisseriales</taxon>
        <taxon>Neisseriaceae</taxon>
        <taxon>Neisseria</taxon>
    </lineage>
</organism>
<dbReference type="Proteomes" id="UP000272412">
    <property type="component" value="Unassembled WGS sequence"/>
</dbReference>
<evidence type="ECO:0008006" key="4">
    <source>
        <dbReference type="Google" id="ProtNLM"/>
    </source>
</evidence>
<accession>A0A3N4MIA1</accession>
<sequence length="246" mass="25722">MALPPSAETAAALPMAMALAAVAPAAGLTAASVPTAMEFSVNTPTRPASALISAFHAFSSSAVGLLTRVGITKLLPTRALEPKAIELCPSLLALLSASYFSLEAEPPMAIERSPTEVAEWPMATERSPTEAAATPITCDALPFATAWRPMTTALICSLVADEPMTTPPPCDQAFAPIATPKPRFAVPLVSTRDTRALSPIATPDDVEYAFLPITVEAVESDDFVLSELLNRVVPSSFSLRGVNGFL</sequence>
<evidence type="ECO:0000256" key="1">
    <source>
        <dbReference type="SAM" id="SignalP"/>
    </source>
</evidence>